<dbReference type="SMART" id="SM00363">
    <property type="entry name" value="S4"/>
    <property type="match status" value="1"/>
</dbReference>
<evidence type="ECO:0000256" key="4">
    <source>
        <dbReference type="ARBA" id="ARBA00023235"/>
    </source>
</evidence>
<dbReference type="InterPro" id="IPR042092">
    <property type="entry name" value="PsdUridine_s_RsuA/RluB/E/F_cat"/>
</dbReference>
<dbReference type="PANTHER" id="PTHR47683:SF3">
    <property type="entry name" value="RIBOSOMAL LARGE SUBUNIT PSEUDOURIDINE SYNTHASE B"/>
    <property type="match status" value="1"/>
</dbReference>
<dbReference type="InterPro" id="IPR000748">
    <property type="entry name" value="PsdUridine_synth_RsuA/RluB/E/F"/>
</dbReference>
<dbReference type="InterPro" id="IPR002942">
    <property type="entry name" value="S4_RNA-bd"/>
</dbReference>
<dbReference type="Pfam" id="PF01479">
    <property type="entry name" value="S4"/>
    <property type="match status" value="1"/>
</dbReference>
<organism evidence="10 11">
    <name type="scientific">Ectothiorhodosinus mongolicus</name>
    <dbReference type="NCBI Taxonomy" id="233100"/>
    <lineage>
        <taxon>Bacteria</taxon>
        <taxon>Pseudomonadati</taxon>
        <taxon>Pseudomonadota</taxon>
        <taxon>Gammaproteobacteria</taxon>
        <taxon>Chromatiales</taxon>
        <taxon>Ectothiorhodospiraceae</taxon>
        <taxon>Ectothiorhodosinus</taxon>
    </lineage>
</organism>
<evidence type="ECO:0000256" key="1">
    <source>
        <dbReference type="ARBA" id="ARBA00008348"/>
    </source>
</evidence>
<dbReference type="InterPro" id="IPR050343">
    <property type="entry name" value="RsuA_PseudoU_synthase"/>
</dbReference>
<dbReference type="Gene3D" id="3.30.70.580">
    <property type="entry name" value="Pseudouridine synthase I, catalytic domain, N-terminal subdomain"/>
    <property type="match status" value="1"/>
</dbReference>
<dbReference type="PANTHER" id="PTHR47683">
    <property type="entry name" value="PSEUDOURIDINE SYNTHASE FAMILY PROTEIN-RELATED"/>
    <property type="match status" value="1"/>
</dbReference>
<evidence type="ECO:0000256" key="2">
    <source>
        <dbReference type="ARBA" id="ARBA00022552"/>
    </source>
</evidence>
<dbReference type="FunFam" id="3.30.70.1560:FF:000001">
    <property type="entry name" value="Pseudouridine synthase"/>
    <property type="match status" value="1"/>
</dbReference>
<keyword evidence="3 7" id="KW-0694">RNA-binding</keyword>
<accession>A0A1R3W652</accession>
<evidence type="ECO:0000256" key="6">
    <source>
        <dbReference type="ARBA" id="ARBA00037383"/>
    </source>
</evidence>
<evidence type="ECO:0000313" key="11">
    <source>
        <dbReference type="Proteomes" id="UP000223759"/>
    </source>
</evidence>
<dbReference type="InterPro" id="IPR020103">
    <property type="entry name" value="PsdUridine_synth_cat_dom_sf"/>
</dbReference>
<comment type="function">
    <text evidence="6">Responsible for synthesis of pseudouridine from uracil-2605 in 23S ribosomal RNA.</text>
</comment>
<keyword evidence="2" id="KW-0698">rRNA processing</keyword>
<dbReference type="FunFam" id="3.30.70.580:FF:000009">
    <property type="entry name" value="Pseudouridine synthase"/>
    <property type="match status" value="1"/>
</dbReference>
<comment type="similarity">
    <text evidence="1 8">Belongs to the pseudouridine synthase RsuA family.</text>
</comment>
<dbReference type="InterPro" id="IPR006145">
    <property type="entry name" value="PsdUridine_synth_RsuA/RluA"/>
</dbReference>
<protein>
    <recommendedName>
        <fullName evidence="8">Pseudouridine synthase</fullName>
        <ecNumber evidence="8">5.4.99.-</ecNumber>
    </recommendedName>
</protein>
<gene>
    <name evidence="10" type="ORF">SAMN05216526_1816</name>
</gene>
<dbReference type="InterPro" id="IPR036986">
    <property type="entry name" value="S4_RNA-bd_sf"/>
</dbReference>
<dbReference type="Gene3D" id="3.10.290.10">
    <property type="entry name" value="RNA-binding S4 domain"/>
    <property type="match status" value="1"/>
</dbReference>
<dbReference type="AlphaFoldDB" id="A0A1R3W652"/>
<proteinExistence type="inferred from homology"/>
<dbReference type="PROSITE" id="PS50889">
    <property type="entry name" value="S4"/>
    <property type="match status" value="1"/>
</dbReference>
<keyword evidence="11" id="KW-1185">Reference proteome</keyword>
<dbReference type="NCBIfam" id="NF007976">
    <property type="entry name" value="PRK10700.1"/>
    <property type="match status" value="1"/>
</dbReference>
<dbReference type="SUPFAM" id="SSF55120">
    <property type="entry name" value="Pseudouridine synthase"/>
    <property type="match status" value="1"/>
</dbReference>
<dbReference type="InterPro" id="IPR018496">
    <property type="entry name" value="PsdUridine_synth_RsuA/RluB_CS"/>
</dbReference>
<keyword evidence="4 8" id="KW-0413">Isomerase</keyword>
<dbReference type="NCBIfam" id="TIGR00093">
    <property type="entry name" value="pseudouridine synthase"/>
    <property type="match status" value="1"/>
</dbReference>
<dbReference type="PROSITE" id="PS01149">
    <property type="entry name" value="PSI_RSU"/>
    <property type="match status" value="1"/>
</dbReference>
<dbReference type="GO" id="GO:0000455">
    <property type="term" value="P:enzyme-directed rRNA pseudouridine synthesis"/>
    <property type="evidence" value="ECO:0007669"/>
    <property type="project" value="UniProtKB-ARBA"/>
</dbReference>
<dbReference type="SUPFAM" id="SSF55174">
    <property type="entry name" value="Alpha-L RNA-binding motif"/>
    <property type="match status" value="1"/>
</dbReference>
<evidence type="ECO:0000259" key="9">
    <source>
        <dbReference type="SMART" id="SM00363"/>
    </source>
</evidence>
<name>A0A1R3W652_9GAMM</name>
<sequence>MSERLQKLLAHAGLGSRREIETWIAAGEVSVNGQVAKLGDQASPTDVIMVRGKLVSSAAPEVARVIAYHKPEGEVCTRSDPEGRDTVFTHLPVLRQGRWVAVGRLDLNTSGLLLFTTDGELANRLMHPSQELEREYAVRVLGEVTPAQLQAMQQGVTLEDGIAAFDRITPAGGSGANQWFHVVLREGRNREVRRLWESQELMVSRLMRLRYGPISLGTGLHSGRWRELEPAEMKQLYAAAGLKWQRPAKPTRVIRPPRSRRRSD</sequence>
<evidence type="ECO:0000313" key="10">
    <source>
        <dbReference type="EMBL" id="SIT73139.1"/>
    </source>
</evidence>
<dbReference type="EMBL" id="FTPK01000003">
    <property type="protein sequence ID" value="SIT73139.1"/>
    <property type="molecule type" value="Genomic_DNA"/>
</dbReference>
<dbReference type="CDD" id="cd02556">
    <property type="entry name" value="PseudoU_synth_RluB"/>
    <property type="match status" value="1"/>
</dbReference>
<evidence type="ECO:0000256" key="8">
    <source>
        <dbReference type="RuleBase" id="RU003887"/>
    </source>
</evidence>
<dbReference type="GO" id="GO:0160139">
    <property type="term" value="F:23S rRNA pseudouridine(2605) synthase activity"/>
    <property type="evidence" value="ECO:0007669"/>
    <property type="project" value="UniProtKB-EC"/>
</dbReference>
<dbReference type="InterPro" id="IPR020094">
    <property type="entry name" value="TruA/RsuA/RluB/E/F_N"/>
</dbReference>
<dbReference type="STRING" id="233100.SAMN05216526_1816"/>
<dbReference type="EC" id="5.4.99.-" evidence="8"/>
<reference evidence="10 11" key="1">
    <citation type="submission" date="2017-01" db="EMBL/GenBank/DDBJ databases">
        <authorList>
            <person name="Mah S.A."/>
            <person name="Swanson W.J."/>
            <person name="Moy G.W."/>
            <person name="Vacquier V.D."/>
        </authorList>
    </citation>
    <scope>NUCLEOTIDE SEQUENCE [LARGE SCALE GENOMIC DNA]</scope>
    <source>
        <strain evidence="10 11">M9</strain>
    </source>
</reference>
<dbReference type="Proteomes" id="UP000223759">
    <property type="component" value="Unassembled WGS sequence"/>
</dbReference>
<dbReference type="GO" id="GO:0003723">
    <property type="term" value="F:RNA binding"/>
    <property type="evidence" value="ECO:0007669"/>
    <property type="project" value="UniProtKB-KW"/>
</dbReference>
<dbReference type="GO" id="GO:0005829">
    <property type="term" value="C:cytosol"/>
    <property type="evidence" value="ECO:0007669"/>
    <property type="project" value="UniProtKB-ARBA"/>
</dbReference>
<dbReference type="Gene3D" id="3.30.70.1560">
    <property type="entry name" value="Alpha-L RNA-binding motif"/>
    <property type="match status" value="1"/>
</dbReference>
<dbReference type="CDD" id="cd00165">
    <property type="entry name" value="S4"/>
    <property type="match status" value="1"/>
</dbReference>
<comment type="catalytic activity">
    <reaction evidence="5">
        <text>uridine(2605) in 23S rRNA = pseudouridine(2605) in 23S rRNA</text>
        <dbReference type="Rhea" id="RHEA:42520"/>
        <dbReference type="Rhea" id="RHEA-COMP:10095"/>
        <dbReference type="Rhea" id="RHEA-COMP:10096"/>
        <dbReference type="ChEBI" id="CHEBI:65314"/>
        <dbReference type="ChEBI" id="CHEBI:65315"/>
        <dbReference type="EC" id="5.4.99.22"/>
    </reaction>
</comment>
<evidence type="ECO:0000256" key="7">
    <source>
        <dbReference type="PROSITE-ProRule" id="PRU00182"/>
    </source>
</evidence>
<evidence type="ECO:0000256" key="5">
    <source>
        <dbReference type="ARBA" id="ARBA00036944"/>
    </source>
</evidence>
<dbReference type="RefSeq" id="WP_076756193.1">
    <property type="nucleotide sequence ID" value="NZ_CP023018.1"/>
</dbReference>
<dbReference type="Pfam" id="PF00849">
    <property type="entry name" value="PseudoU_synth_2"/>
    <property type="match status" value="1"/>
</dbReference>
<dbReference type="FunFam" id="3.10.290.10:FF:000003">
    <property type="entry name" value="Pseudouridine synthase"/>
    <property type="match status" value="1"/>
</dbReference>
<evidence type="ECO:0000256" key="3">
    <source>
        <dbReference type="ARBA" id="ARBA00022884"/>
    </source>
</evidence>
<feature type="domain" description="RNA-binding S4" evidence="9">
    <location>
        <begin position="3"/>
        <end position="63"/>
    </location>
</feature>
<dbReference type="OrthoDB" id="9807213at2"/>